<dbReference type="RefSeq" id="WP_330793295.1">
    <property type="nucleotide sequence ID" value="NZ_JAZEWV010000003.1"/>
</dbReference>
<reference evidence="8 9" key="1">
    <citation type="submission" date="2023-12" db="EMBL/GenBank/DDBJ databases">
        <title>Streptomyces sp. V4-01.</title>
        <authorList>
            <person name="Somphong A."/>
            <person name="Phongsopitanun W."/>
        </authorList>
    </citation>
    <scope>NUCLEOTIDE SEQUENCE [LARGE SCALE GENOMIC DNA]</scope>
    <source>
        <strain evidence="8 9">V4-01</strain>
    </source>
</reference>
<feature type="compositionally biased region" description="Basic and acidic residues" evidence="7">
    <location>
        <begin position="296"/>
        <end position="306"/>
    </location>
</feature>
<evidence type="ECO:0000256" key="3">
    <source>
        <dbReference type="ARBA" id="ARBA00022692"/>
    </source>
</evidence>
<evidence type="ECO:0000256" key="5">
    <source>
        <dbReference type="ARBA" id="ARBA00023136"/>
    </source>
</evidence>
<dbReference type="InterPro" id="IPR002994">
    <property type="entry name" value="Surf1/Shy1"/>
</dbReference>
<evidence type="ECO:0000313" key="9">
    <source>
        <dbReference type="Proteomes" id="UP001344658"/>
    </source>
</evidence>
<feature type="region of interest" description="Disordered" evidence="7">
    <location>
        <begin position="263"/>
        <end position="315"/>
    </location>
</feature>
<dbReference type="Proteomes" id="UP001344658">
    <property type="component" value="Unassembled WGS sequence"/>
</dbReference>
<comment type="caution">
    <text evidence="8">The sequence shown here is derived from an EMBL/GenBank/DDBJ whole genome shotgun (WGS) entry which is preliminary data.</text>
</comment>
<evidence type="ECO:0000256" key="7">
    <source>
        <dbReference type="SAM" id="MobiDB-lite"/>
    </source>
</evidence>
<keyword evidence="3 6" id="KW-0812">Transmembrane</keyword>
<gene>
    <name evidence="8" type="ORF">V2S66_05425</name>
</gene>
<proteinExistence type="inferred from homology"/>
<evidence type="ECO:0000256" key="6">
    <source>
        <dbReference type="RuleBase" id="RU363076"/>
    </source>
</evidence>
<feature type="compositionally biased region" description="Gly residues" evidence="7">
    <location>
        <begin position="269"/>
        <end position="287"/>
    </location>
</feature>
<keyword evidence="9" id="KW-1185">Reference proteome</keyword>
<name>A0ABU7P829_9ACTN</name>
<accession>A0ABU7P829</accession>
<keyword evidence="5 6" id="KW-0472">Membrane</keyword>
<comment type="similarity">
    <text evidence="2 6">Belongs to the SURF1 family.</text>
</comment>
<dbReference type="EMBL" id="JAZEWV010000003">
    <property type="protein sequence ID" value="MEE4541407.1"/>
    <property type="molecule type" value="Genomic_DNA"/>
</dbReference>
<keyword evidence="4 6" id="KW-1133">Transmembrane helix</keyword>
<keyword evidence="6" id="KW-1003">Cell membrane</keyword>
<dbReference type="CDD" id="cd06662">
    <property type="entry name" value="SURF1"/>
    <property type="match status" value="1"/>
</dbReference>
<dbReference type="PROSITE" id="PS50895">
    <property type="entry name" value="SURF1"/>
    <property type="match status" value="1"/>
</dbReference>
<organism evidence="8 9">
    <name type="scientific">Actinacidiphila polyblastidii</name>
    <dbReference type="NCBI Taxonomy" id="3110430"/>
    <lineage>
        <taxon>Bacteria</taxon>
        <taxon>Bacillati</taxon>
        <taxon>Actinomycetota</taxon>
        <taxon>Actinomycetes</taxon>
        <taxon>Kitasatosporales</taxon>
        <taxon>Streptomycetaceae</taxon>
        <taxon>Actinacidiphila</taxon>
    </lineage>
</organism>
<comment type="subcellular location">
    <subcellularLocation>
        <location evidence="6">Cell membrane</location>
        <topology evidence="6">Multi-pass membrane protein</topology>
    </subcellularLocation>
    <subcellularLocation>
        <location evidence="1">Membrane</location>
    </subcellularLocation>
</comment>
<dbReference type="PANTHER" id="PTHR23427">
    <property type="entry name" value="SURFEIT LOCUS PROTEIN"/>
    <property type="match status" value="1"/>
</dbReference>
<protein>
    <recommendedName>
        <fullName evidence="6">SURF1-like protein</fullName>
    </recommendedName>
</protein>
<comment type="caution">
    <text evidence="6">Lacks conserved residue(s) required for the propagation of feature annotation.</text>
</comment>
<evidence type="ECO:0000256" key="2">
    <source>
        <dbReference type="ARBA" id="ARBA00007165"/>
    </source>
</evidence>
<dbReference type="Pfam" id="PF02104">
    <property type="entry name" value="SURF1"/>
    <property type="match status" value="1"/>
</dbReference>
<dbReference type="PANTHER" id="PTHR23427:SF2">
    <property type="entry name" value="SURFEIT LOCUS PROTEIN 1"/>
    <property type="match status" value="1"/>
</dbReference>
<evidence type="ECO:0000313" key="8">
    <source>
        <dbReference type="EMBL" id="MEE4541407.1"/>
    </source>
</evidence>
<evidence type="ECO:0000256" key="4">
    <source>
        <dbReference type="ARBA" id="ARBA00022989"/>
    </source>
</evidence>
<evidence type="ECO:0000256" key="1">
    <source>
        <dbReference type="ARBA" id="ARBA00004370"/>
    </source>
</evidence>
<feature type="transmembrane region" description="Helical" evidence="6">
    <location>
        <begin position="12"/>
        <end position="32"/>
    </location>
</feature>
<dbReference type="InterPro" id="IPR045214">
    <property type="entry name" value="Surf1/Surf4"/>
</dbReference>
<sequence length="315" mass="33545">MYRFLLSRQWVFLTLLGLVLIPVMIRLGFWQLHRHEHKVANNKIIAAALKAPPVPVESVTRPGFEVPHEDLYEAVSARGHFDTAHEVVARHRTAGNAGTGDDAGGQQIGYHVITPFVLDDGRAVLVNRGWIEGPDDPTAFPKIPAPPSGEVTVFGRLRPDETTSATGIRNPKGLPPRQIMLINSTMMSRYMPEQLVGGYLEMVSLSPGGKPSSPALIPEPNHSDIGPHLAYAIQWWLFSSMVPVGWVVLLRRERAEILAARAARSGAAPGPGGDGTGDGDGTGADGSGDGEGDGSGDTRGDTRGDTTADSATVSV</sequence>